<comment type="caution">
    <text evidence="1">The sequence shown here is derived from an EMBL/GenBank/DDBJ whole genome shotgun (WGS) entry which is preliminary data.</text>
</comment>
<dbReference type="Proteomes" id="UP001064048">
    <property type="component" value="Chromosome 25"/>
</dbReference>
<sequence length="937" mass="108245">MAKVKNKRNAGAADRANHKRKAEANKKLNPFEVHINREKHKILGKKSKHDRGLPGVSRAKAIQKRKETLGTEMKLMHKTNTFIDKRIGEKNNELSAEDKMVARFAAERVKQHSRKNIYNLADDEVLTHRGQTLEQIEKFDDPRSDEEDEAGFKGLDGEYLHLREKTKSYDFVADGHFGGGVLSKSDKDGAKSHKDLIEQLIAESKKRKAEKQKEKEQTLDLTEKLDSEWKDLQPVVFKRARVEEESVIDKLLGKAEQNSQDYDKMMRELRFEKRGTPSDAIKSDEKLEKEERLRIAQLEKERDLRMLGDVDESKSQPARKHRSADDLEDNFVLEDEKEFMLAYDNDGKPLVPDHVLKSYSVPNAKQKYDEGLTDSSDEEEENEEKSDGGEESEDNETDEEETKIEDESKDKSNKNKDDGDESEAHENDSNQINNSKTIVNGKGDFDDVEEDGESEESDEEDSSDEEEPETKKSQSNVQKEEVKQKRKKLIGDSDSDEQQLNDEDEDDELLKSFLGKTTEYETLKKLLSDKNPSQQSTALQKLIKSYDPSLGENNKELLSRLFANMLQYVNDLFGNLKDEGEMMKSYLIMNKISPYFYDIAHINKVSSKKFFAELLKEKHDDYLKKPKRIPDFDTLIFFKLISLLYPTSDFRHPLTTPSLRFMSEILTTCKFRDAYSISRGLFVATLILEYTALSKRYVPAAVNFLRGILYLCAKTTVLNPIQVVPPFRLHKDAKILNLEDDCSKLDAGWKMKRTDFFTDSIDNELKIRTALNATVMLKEFFDNCNEMEAQECIFEPHIQLLSRLELELYPKKVASTIEGILKYMKGSLEVKTFSPLTIEKPKPKTLRLYEPDIQEVFTGSKSSKLSREMAERQRLQHKYKREMKGALREIRRDKAYIASVKIRDKIKSDNVRKEKVKQIYKDASIQQGELNKLKRGK</sequence>
<protein>
    <submittedName>
        <fullName evidence="1">Uncharacterized protein</fullName>
    </submittedName>
</protein>
<organism evidence="1 2">
    <name type="scientific">Choristoneura fumiferana</name>
    <name type="common">Spruce budworm moth</name>
    <name type="synonym">Archips fumiferana</name>
    <dbReference type="NCBI Taxonomy" id="7141"/>
    <lineage>
        <taxon>Eukaryota</taxon>
        <taxon>Metazoa</taxon>
        <taxon>Ecdysozoa</taxon>
        <taxon>Arthropoda</taxon>
        <taxon>Hexapoda</taxon>
        <taxon>Insecta</taxon>
        <taxon>Pterygota</taxon>
        <taxon>Neoptera</taxon>
        <taxon>Endopterygota</taxon>
        <taxon>Lepidoptera</taxon>
        <taxon>Glossata</taxon>
        <taxon>Ditrysia</taxon>
        <taxon>Tortricoidea</taxon>
        <taxon>Tortricidae</taxon>
        <taxon>Tortricinae</taxon>
        <taxon>Choristoneura</taxon>
    </lineage>
</organism>
<evidence type="ECO:0000313" key="2">
    <source>
        <dbReference type="Proteomes" id="UP001064048"/>
    </source>
</evidence>
<keyword evidence="2" id="KW-1185">Reference proteome</keyword>
<proteinExistence type="predicted"/>
<reference evidence="1 2" key="1">
    <citation type="journal article" date="2022" name="Genome Biol. Evol.">
        <title>The Spruce Budworm Genome: Reconstructing the Evolutionary History of Antifreeze Proteins.</title>
        <authorList>
            <person name="Beliveau C."/>
            <person name="Gagne P."/>
            <person name="Picq S."/>
            <person name="Vernygora O."/>
            <person name="Keeling C.I."/>
            <person name="Pinkney K."/>
            <person name="Doucet D."/>
            <person name="Wen F."/>
            <person name="Johnston J.S."/>
            <person name="Maaroufi H."/>
            <person name="Boyle B."/>
            <person name="Laroche J."/>
            <person name="Dewar K."/>
            <person name="Juretic N."/>
            <person name="Blackburn G."/>
            <person name="Nisole A."/>
            <person name="Brunet B."/>
            <person name="Brandao M."/>
            <person name="Lumley L."/>
            <person name="Duan J."/>
            <person name="Quan G."/>
            <person name="Lucarotti C.J."/>
            <person name="Roe A.D."/>
            <person name="Sperling F.A.H."/>
            <person name="Levesque R.C."/>
            <person name="Cusson M."/>
        </authorList>
    </citation>
    <scope>NUCLEOTIDE SEQUENCE [LARGE SCALE GENOMIC DNA]</scope>
    <source>
        <strain evidence="1">Glfc:IPQL:Cfum</strain>
    </source>
</reference>
<dbReference type="EMBL" id="CM046125">
    <property type="protein sequence ID" value="KAI8422903.1"/>
    <property type="molecule type" value="Genomic_DNA"/>
</dbReference>
<name>A0ACC0JFI1_CHOFU</name>
<accession>A0ACC0JFI1</accession>
<gene>
    <name evidence="1" type="ORF">MSG28_014015</name>
</gene>
<evidence type="ECO:0000313" key="1">
    <source>
        <dbReference type="EMBL" id="KAI8422903.1"/>
    </source>
</evidence>